<evidence type="ECO:0000313" key="1">
    <source>
        <dbReference type="EMBL" id="QKF66877.1"/>
    </source>
</evidence>
<evidence type="ECO:0008006" key="3">
    <source>
        <dbReference type="Google" id="ProtNLM"/>
    </source>
</evidence>
<accession>A0AAE7E4C9</accession>
<dbReference type="EMBL" id="CP053840">
    <property type="protein sequence ID" value="QKF66877.1"/>
    <property type="molecule type" value="Genomic_DNA"/>
</dbReference>
<dbReference type="Gene3D" id="3.30.700.10">
    <property type="entry name" value="Glycoprotein, Type 4 Pilin"/>
    <property type="match status" value="1"/>
</dbReference>
<dbReference type="AlphaFoldDB" id="A0AAE7E4C9"/>
<dbReference type="Proteomes" id="UP000503482">
    <property type="component" value="Chromosome"/>
</dbReference>
<name>A0AAE7E4C9_9BACT</name>
<evidence type="ECO:0000313" key="2">
    <source>
        <dbReference type="Proteomes" id="UP000503482"/>
    </source>
</evidence>
<dbReference type="KEGG" id="avp:AVENP_1323"/>
<organism evidence="1 2">
    <name type="scientific">Arcobacter venerupis</name>
    <dbReference type="NCBI Taxonomy" id="1054033"/>
    <lineage>
        <taxon>Bacteria</taxon>
        <taxon>Pseudomonadati</taxon>
        <taxon>Campylobacterota</taxon>
        <taxon>Epsilonproteobacteria</taxon>
        <taxon>Campylobacterales</taxon>
        <taxon>Arcobacteraceae</taxon>
        <taxon>Arcobacter</taxon>
    </lineage>
</organism>
<gene>
    <name evidence="1" type="ORF">AVENP_1323</name>
</gene>
<keyword evidence="2" id="KW-1185">Reference proteome</keyword>
<protein>
    <recommendedName>
        <fullName evidence="3">Prepilin-type cleavage/methylation domain-containing protein</fullName>
    </recommendedName>
</protein>
<proteinExistence type="predicted"/>
<reference evidence="1 2" key="1">
    <citation type="submission" date="2020-05" db="EMBL/GenBank/DDBJ databases">
        <title>Complete genome sequencing of Campylobacter and Arcobacter type strains.</title>
        <authorList>
            <person name="Miller W.G."/>
            <person name="Yee E."/>
        </authorList>
    </citation>
    <scope>NUCLEOTIDE SEQUENCE [LARGE SCALE GENOMIC DNA]</scope>
    <source>
        <strain evidence="1 2">LMG 26156</strain>
    </source>
</reference>
<sequence>MIVLIAIITSFAIPKFTNLNYKTNITKLQSQVALIQNGITKQINKNVLLSNTQELDNLDEAKQNSSNEKLFTKVIDFSIVSTNTTKKESGMWAKLSNKSYTFYLSSDKNILFSFEDNKFLCTSSLELCSEIE</sequence>